<organism evidence="7 8">
    <name type="scientific">Sphingomonas immobilis</name>
    <dbReference type="NCBI Taxonomy" id="3063997"/>
    <lineage>
        <taxon>Bacteria</taxon>
        <taxon>Pseudomonadati</taxon>
        <taxon>Pseudomonadota</taxon>
        <taxon>Alphaproteobacteria</taxon>
        <taxon>Sphingomonadales</taxon>
        <taxon>Sphingomonadaceae</taxon>
        <taxon>Sphingomonas</taxon>
    </lineage>
</organism>
<keyword evidence="1" id="KW-0813">Transport</keyword>
<evidence type="ECO:0000313" key="8">
    <source>
        <dbReference type="Proteomes" id="UP001176468"/>
    </source>
</evidence>
<dbReference type="PIRSF" id="PIRSF000027">
    <property type="entry name" value="Cytc_c_prime"/>
    <property type="match status" value="1"/>
</dbReference>
<evidence type="ECO:0000313" key="7">
    <source>
        <dbReference type="EMBL" id="MDO7843200.1"/>
    </source>
</evidence>
<evidence type="ECO:0000256" key="1">
    <source>
        <dbReference type="ARBA" id="ARBA00022448"/>
    </source>
</evidence>
<evidence type="ECO:0000256" key="4">
    <source>
        <dbReference type="ARBA" id="ARBA00022982"/>
    </source>
</evidence>
<keyword evidence="6" id="KW-0732">Signal</keyword>
<reference evidence="7" key="1">
    <citation type="submission" date="2023-07" db="EMBL/GenBank/DDBJ databases">
        <authorList>
            <person name="Kim M.K."/>
        </authorList>
    </citation>
    <scope>NUCLEOTIDE SEQUENCE</scope>
    <source>
        <strain evidence="7">CA1-15</strain>
    </source>
</reference>
<evidence type="ECO:0000256" key="3">
    <source>
        <dbReference type="ARBA" id="ARBA00022723"/>
    </source>
</evidence>
<dbReference type="PROSITE" id="PS51009">
    <property type="entry name" value="CYTCII"/>
    <property type="match status" value="1"/>
</dbReference>
<dbReference type="EMBL" id="JAUQSZ010000008">
    <property type="protein sequence ID" value="MDO7843200.1"/>
    <property type="molecule type" value="Genomic_DNA"/>
</dbReference>
<sequence length="156" mass="16175">MTYGKLPAALMLGLFALAGSATAAPAGDVVAARQGHYKELGKAFKAINEQIKAATPDLAVISANARTVTQIGQQQHRENWFPKGTEAGKGLQTAAKPSIWTAAADFKAKRIAFAKATAGYAGIAAKGDIEAIKAATAGVGANCKSCHETYRDQNKS</sequence>
<evidence type="ECO:0000256" key="2">
    <source>
        <dbReference type="ARBA" id="ARBA00022617"/>
    </source>
</evidence>
<dbReference type="PRINTS" id="PR00608">
    <property type="entry name" value="CYTCHROMECII"/>
</dbReference>
<protein>
    <submittedName>
        <fullName evidence="7">Cytochrome c</fullName>
    </submittedName>
</protein>
<dbReference type="Proteomes" id="UP001176468">
    <property type="component" value="Unassembled WGS sequence"/>
</dbReference>
<accession>A0ABT9A1S0</accession>
<keyword evidence="4" id="KW-0249">Electron transport</keyword>
<dbReference type="RefSeq" id="WP_304561654.1">
    <property type="nucleotide sequence ID" value="NZ_JAUQSZ010000008.1"/>
</dbReference>
<dbReference type="SUPFAM" id="SSF47175">
    <property type="entry name" value="Cytochromes"/>
    <property type="match status" value="1"/>
</dbReference>
<gene>
    <name evidence="7" type="ORF">Q5H94_12770</name>
</gene>
<keyword evidence="2" id="KW-0349">Heme</keyword>
<dbReference type="Gene3D" id="1.20.120.10">
    <property type="entry name" value="Cytochrome c/b562"/>
    <property type="match status" value="1"/>
</dbReference>
<keyword evidence="8" id="KW-1185">Reference proteome</keyword>
<evidence type="ECO:0000256" key="5">
    <source>
        <dbReference type="ARBA" id="ARBA00023004"/>
    </source>
</evidence>
<comment type="caution">
    <text evidence="7">The sequence shown here is derived from an EMBL/GenBank/DDBJ whole genome shotgun (WGS) entry which is preliminary data.</text>
</comment>
<name>A0ABT9A1S0_9SPHN</name>
<feature type="chain" id="PRO_5047296340" evidence="6">
    <location>
        <begin position="24"/>
        <end position="156"/>
    </location>
</feature>
<feature type="signal peptide" evidence="6">
    <location>
        <begin position="1"/>
        <end position="23"/>
    </location>
</feature>
<evidence type="ECO:0000256" key="6">
    <source>
        <dbReference type="SAM" id="SignalP"/>
    </source>
</evidence>
<keyword evidence="3" id="KW-0479">Metal-binding</keyword>
<dbReference type="InterPro" id="IPR010980">
    <property type="entry name" value="Cyt_c/b562"/>
</dbReference>
<dbReference type="Pfam" id="PF01322">
    <property type="entry name" value="Cytochrom_C_2"/>
    <property type="match status" value="1"/>
</dbReference>
<dbReference type="InterPro" id="IPR015984">
    <property type="entry name" value="Cyt_c_prime_subgr"/>
</dbReference>
<keyword evidence="5" id="KW-0408">Iron</keyword>
<dbReference type="InterPro" id="IPR012127">
    <property type="entry name" value="Cyt_c_prime"/>
</dbReference>
<dbReference type="InterPro" id="IPR002321">
    <property type="entry name" value="Cyt_c_II"/>
</dbReference>
<proteinExistence type="predicted"/>